<dbReference type="InParanoid" id="U5DM07"/>
<dbReference type="RefSeq" id="WP_022608200.1">
    <property type="nucleotide sequence ID" value="NZ_ASSJ01000070.1"/>
</dbReference>
<dbReference type="InterPro" id="IPR036366">
    <property type="entry name" value="PGBDSf"/>
</dbReference>
<name>U5DM07_9CHRO</name>
<protein>
    <submittedName>
        <fullName evidence="4">Putative peptidoglycan-binding domain-containing protein</fullName>
    </submittedName>
</protein>
<dbReference type="EMBL" id="ASSJ01000070">
    <property type="protein sequence ID" value="ERN40750.1"/>
    <property type="molecule type" value="Genomic_DNA"/>
</dbReference>
<dbReference type="Pfam" id="PF01471">
    <property type="entry name" value="PG_binding_1"/>
    <property type="match status" value="1"/>
</dbReference>
<accession>U5DM07</accession>
<dbReference type="Gene3D" id="1.10.101.10">
    <property type="entry name" value="PGBD-like superfamily/PGBD"/>
    <property type="match status" value="1"/>
</dbReference>
<evidence type="ECO:0000313" key="5">
    <source>
        <dbReference type="Proteomes" id="UP000016960"/>
    </source>
</evidence>
<evidence type="ECO:0000256" key="2">
    <source>
        <dbReference type="SAM" id="Phobius"/>
    </source>
</evidence>
<dbReference type="InterPro" id="IPR000305">
    <property type="entry name" value="GIY-YIG_endonuc"/>
</dbReference>
<evidence type="ECO:0000256" key="1">
    <source>
        <dbReference type="SAM" id="MobiDB-lite"/>
    </source>
</evidence>
<dbReference type="InterPro" id="IPR036365">
    <property type="entry name" value="PGBD-like_sf"/>
</dbReference>
<organism evidence="4 5">
    <name type="scientific">Rubidibacter lacunae KORDI 51-2</name>
    <dbReference type="NCBI Taxonomy" id="582515"/>
    <lineage>
        <taxon>Bacteria</taxon>
        <taxon>Bacillati</taxon>
        <taxon>Cyanobacteriota</taxon>
        <taxon>Cyanophyceae</taxon>
        <taxon>Oscillatoriophycideae</taxon>
        <taxon>Chroococcales</taxon>
        <taxon>Aphanothecaceae</taxon>
        <taxon>Rubidibacter</taxon>
    </lineage>
</organism>
<dbReference type="eggNOG" id="COG3409">
    <property type="taxonomic scope" value="Bacteria"/>
</dbReference>
<dbReference type="SUPFAM" id="SSF47090">
    <property type="entry name" value="PGBD-like"/>
    <property type="match status" value="1"/>
</dbReference>
<comment type="caution">
    <text evidence="4">The sequence shown here is derived from an EMBL/GenBank/DDBJ whole genome shotgun (WGS) entry which is preliminary data.</text>
</comment>
<evidence type="ECO:0000259" key="3">
    <source>
        <dbReference type="PROSITE" id="PS50164"/>
    </source>
</evidence>
<dbReference type="CDD" id="cd00719">
    <property type="entry name" value="GIY-YIG_SF"/>
    <property type="match status" value="1"/>
</dbReference>
<keyword evidence="2" id="KW-0472">Membrane</keyword>
<evidence type="ECO:0000313" key="4">
    <source>
        <dbReference type="EMBL" id="ERN40750.1"/>
    </source>
</evidence>
<feature type="transmembrane region" description="Helical" evidence="2">
    <location>
        <begin position="129"/>
        <end position="150"/>
    </location>
</feature>
<dbReference type="InterPro" id="IPR035901">
    <property type="entry name" value="GIY-YIG_endonuc_sf"/>
</dbReference>
<keyword evidence="2" id="KW-0812">Transmembrane</keyword>
<dbReference type="SUPFAM" id="SSF82771">
    <property type="entry name" value="GIY-YIG endonuclease"/>
    <property type="match status" value="1"/>
</dbReference>
<dbReference type="PROSITE" id="PS50164">
    <property type="entry name" value="GIY_YIG"/>
    <property type="match status" value="1"/>
</dbReference>
<keyword evidence="5" id="KW-1185">Reference proteome</keyword>
<keyword evidence="2" id="KW-1133">Transmembrane helix</keyword>
<proteinExistence type="predicted"/>
<dbReference type="STRING" id="582515.KR51_00027380"/>
<gene>
    <name evidence="4" type="ORF">KR51_00027380</name>
</gene>
<reference evidence="4 5" key="1">
    <citation type="submission" date="2013-05" db="EMBL/GenBank/DDBJ databases">
        <title>Draft genome sequence of Rubidibacter lacunae KORDI 51-2.</title>
        <authorList>
            <person name="Choi D.H."/>
            <person name="Noh J.H."/>
            <person name="Kwon K.-K."/>
            <person name="Lee J.-H."/>
            <person name="Ryu J.-Y."/>
        </authorList>
    </citation>
    <scope>NUCLEOTIDE SEQUENCE [LARGE SCALE GENOMIC DNA]</scope>
    <source>
        <strain evidence="4 5">KORDI 51-2</strain>
    </source>
</reference>
<dbReference type="Proteomes" id="UP000016960">
    <property type="component" value="Unassembled WGS sequence"/>
</dbReference>
<sequence>MAIDLEALPAARGIYRIYRGRVSYIGLSDNIRQRLRQHLNNSACRSSIIIDIGRAKVSVLELLPKSSDRQLALREWYWFERFRQRGHILVNDPKTLGRTPSGQYYPRNESKRVSKRGAGMSAPATERTWPWSLGYVGVAIACFSAGFLGVKRIKQTLPSIADVPETPAVVVLDEGDRAETARFICNKLLRRGSRGESVATLQNRLQTLGYLKDRPDGIYGLGTQEAVEAFQSDRGLVADGVAGCRTQSALHDSSTTLYYDTPTAVTSDGG</sequence>
<dbReference type="InterPro" id="IPR002477">
    <property type="entry name" value="Peptidoglycan-bd-like"/>
</dbReference>
<feature type="domain" description="GIY-YIG" evidence="3">
    <location>
        <begin position="10"/>
        <end position="89"/>
    </location>
</feature>
<dbReference type="Pfam" id="PF01541">
    <property type="entry name" value="GIY-YIG"/>
    <property type="match status" value="1"/>
</dbReference>
<feature type="region of interest" description="Disordered" evidence="1">
    <location>
        <begin position="99"/>
        <end position="119"/>
    </location>
</feature>
<dbReference type="AlphaFoldDB" id="U5DM07"/>